<dbReference type="GO" id="GO:0008168">
    <property type="term" value="F:methyltransferase activity"/>
    <property type="evidence" value="ECO:0007669"/>
    <property type="project" value="UniProtKB-KW"/>
</dbReference>
<dbReference type="Gene3D" id="3.30.750.80">
    <property type="entry name" value="RNA methyltransferase domain (HRMD) like"/>
    <property type="match status" value="1"/>
</dbReference>
<evidence type="ECO:0000256" key="3">
    <source>
        <dbReference type="ARBA" id="ARBA00022679"/>
    </source>
</evidence>
<dbReference type="Proteomes" id="UP000019199">
    <property type="component" value="Unassembled WGS sequence"/>
</dbReference>
<evidence type="ECO:0000256" key="4">
    <source>
        <dbReference type="ARBA" id="ARBA00022691"/>
    </source>
</evidence>
<keyword evidence="4" id="KW-0949">S-adenosyl-L-methionine</keyword>
<dbReference type="GO" id="GO:0003723">
    <property type="term" value="F:RNA binding"/>
    <property type="evidence" value="ECO:0007669"/>
    <property type="project" value="UniProtKB-KW"/>
</dbReference>
<dbReference type="Gene3D" id="3.40.50.150">
    <property type="entry name" value="Vaccinia Virus protein VP39"/>
    <property type="match status" value="1"/>
</dbReference>
<keyword evidence="6" id="KW-1133">Transmembrane helix</keyword>
<evidence type="ECO:0000313" key="8">
    <source>
        <dbReference type="EMBL" id="CDL29574.1"/>
    </source>
</evidence>
<evidence type="ECO:0000259" key="7">
    <source>
        <dbReference type="Pfam" id="PF10672"/>
    </source>
</evidence>
<keyword evidence="6" id="KW-0812">Transmembrane</keyword>
<feature type="transmembrane region" description="Helical" evidence="6">
    <location>
        <begin position="20"/>
        <end position="41"/>
    </location>
</feature>
<keyword evidence="3 8" id="KW-0808">Transferase</keyword>
<evidence type="ECO:0000313" key="9">
    <source>
        <dbReference type="Proteomes" id="UP000019199"/>
    </source>
</evidence>
<dbReference type="EC" id="2.1.1.-" evidence="8"/>
<evidence type="ECO:0000256" key="6">
    <source>
        <dbReference type="SAM" id="Phobius"/>
    </source>
</evidence>
<evidence type="ECO:0000256" key="1">
    <source>
        <dbReference type="ARBA" id="ARBA00022552"/>
    </source>
</evidence>
<keyword evidence="1" id="KW-0698">rRNA processing</keyword>
<feature type="domain" description="S-adenosylmethionine-dependent methyltransferase" evidence="7">
    <location>
        <begin position="20"/>
        <end position="112"/>
    </location>
</feature>
<dbReference type="EMBL" id="CBWN010000161">
    <property type="protein sequence ID" value="CDL29574.1"/>
    <property type="molecule type" value="Genomic_DNA"/>
</dbReference>
<evidence type="ECO:0000256" key="2">
    <source>
        <dbReference type="ARBA" id="ARBA00022603"/>
    </source>
</evidence>
<proteinExistence type="predicted"/>
<sequence length="119" mass="13572">MVVQEYAPPKTIDAHKARQRLFDIIAATISVLGIAPNKLVLKTRERQKGKNQYQKLGEKGEFLEVTEYNAHLLVNLTDYLDTGLFLDHRIARRMLGQMSKGKDFLNLFSYTGSAPCMRD</sequence>
<evidence type="ECO:0000256" key="5">
    <source>
        <dbReference type="ARBA" id="ARBA00022884"/>
    </source>
</evidence>
<dbReference type="GO" id="GO:0032259">
    <property type="term" value="P:methylation"/>
    <property type="evidence" value="ECO:0007669"/>
    <property type="project" value="UniProtKB-KW"/>
</dbReference>
<keyword evidence="6" id="KW-0472">Membrane</keyword>
<organism evidence="8 9">
    <name type="scientific">Escherichia coli ISC7</name>
    <dbReference type="NCBI Taxonomy" id="1432555"/>
    <lineage>
        <taxon>Bacteria</taxon>
        <taxon>Pseudomonadati</taxon>
        <taxon>Pseudomonadota</taxon>
        <taxon>Gammaproteobacteria</taxon>
        <taxon>Enterobacterales</taxon>
        <taxon>Enterobacteriaceae</taxon>
        <taxon>Escherichia</taxon>
    </lineage>
</organism>
<reference evidence="8 9" key="1">
    <citation type="submission" date="2013-10" db="EMBL/GenBank/DDBJ databases">
        <title>Antibiotic resistance diversity of beta-lactamase producers in the General Hospital Vienna.</title>
        <authorList>
            <person name="Barisic I."/>
            <person name="Mitteregger D."/>
            <person name="Hirschl A.M."/>
            <person name="Noehammer C."/>
            <person name="Wiesinger-Mayr H."/>
        </authorList>
    </citation>
    <scope>NUCLEOTIDE SEQUENCE [LARGE SCALE GENOMIC DNA]</scope>
    <source>
        <strain evidence="8 9">ISC7</strain>
    </source>
</reference>
<dbReference type="InterPro" id="IPR029063">
    <property type="entry name" value="SAM-dependent_MTases_sf"/>
</dbReference>
<name>W1F5D3_ECOLX</name>
<accession>W1F5D3</accession>
<dbReference type="Pfam" id="PF10672">
    <property type="entry name" value="Methyltrans_SAM"/>
    <property type="match status" value="1"/>
</dbReference>
<dbReference type="GO" id="GO:0006364">
    <property type="term" value="P:rRNA processing"/>
    <property type="evidence" value="ECO:0007669"/>
    <property type="project" value="UniProtKB-KW"/>
</dbReference>
<dbReference type="PANTHER" id="PTHR43042:SF3">
    <property type="entry name" value="RIBOSOMAL RNA LARGE SUBUNIT METHYLTRANSFERASE YWBD-RELATED"/>
    <property type="match status" value="1"/>
</dbReference>
<keyword evidence="5" id="KW-0694">RNA-binding</keyword>
<dbReference type="PANTHER" id="PTHR43042">
    <property type="entry name" value="SAM-DEPENDENT METHYLTRANSFERASE"/>
    <property type="match status" value="1"/>
</dbReference>
<comment type="caution">
    <text evidence="8">The sequence shown here is derived from an EMBL/GenBank/DDBJ whole genome shotgun (WGS) entry which is preliminary data.</text>
</comment>
<dbReference type="SUPFAM" id="SSF53335">
    <property type="entry name" value="S-adenosyl-L-methionine-dependent methyltransferases"/>
    <property type="match status" value="1"/>
</dbReference>
<protein>
    <submittedName>
        <fullName evidence="8">23S rRNA (Guanine-N-2-)-methyltransferase rlmL</fullName>
        <ecNumber evidence="8">2.1.1.-</ecNumber>
    </submittedName>
</protein>
<dbReference type="AlphaFoldDB" id="W1F5D3"/>
<keyword evidence="2 8" id="KW-0489">Methyltransferase</keyword>
<dbReference type="InterPro" id="IPR019614">
    <property type="entry name" value="SAM-dep_methyl-trfase"/>
</dbReference>